<sequence length="352" mass="39864">MVFGFITKGLQSEKMFNLEQKLTNNIKKTNKKIRKELRYILDDLISTQSSISPVYRERRVNVLAKHSRTQSCPDLRQFVERNGKRRATSVLYPLITIEDEMSETHIQRIERIKTLESNINIQHSELLEKVVNALSDFKGSVETADSIGSSGTGVNDCEAFHKTKDQARQEDAMGKCGETHNRRVTVGHEPESLFSKLRRRIRSSFVSEKLDVDSEGQLDDQTLVAHASKPPDNSLSDFLRALSIINFNEISKPNGDGCKANSRRRLPIVPLLRRTSLISTVSSRLTDRRRSSEDGKAHFIRNFPRYSAFARPVIPNGGVNTSFSNTDQRNFPEIPTISKSCTKGDLNTFTHV</sequence>
<organism evidence="1 2">
    <name type="scientific">Photinus pyralis</name>
    <name type="common">Common eastern firefly</name>
    <name type="synonym">Lampyris pyralis</name>
    <dbReference type="NCBI Taxonomy" id="7054"/>
    <lineage>
        <taxon>Eukaryota</taxon>
        <taxon>Metazoa</taxon>
        <taxon>Ecdysozoa</taxon>
        <taxon>Arthropoda</taxon>
        <taxon>Hexapoda</taxon>
        <taxon>Insecta</taxon>
        <taxon>Pterygota</taxon>
        <taxon>Neoptera</taxon>
        <taxon>Endopterygota</taxon>
        <taxon>Coleoptera</taxon>
        <taxon>Polyphaga</taxon>
        <taxon>Elateriformia</taxon>
        <taxon>Elateroidea</taxon>
        <taxon>Lampyridae</taxon>
        <taxon>Lampyrinae</taxon>
        <taxon>Photinus</taxon>
    </lineage>
</organism>
<dbReference type="AlphaFoldDB" id="A0A5N4ANS8"/>
<comment type="caution">
    <text evidence="1">The sequence shown here is derived from an EMBL/GenBank/DDBJ whole genome shotgun (WGS) entry which is preliminary data.</text>
</comment>
<name>A0A5N4ANS8_PHOPY</name>
<keyword evidence="2" id="KW-1185">Reference proteome</keyword>
<dbReference type="InParanoid" id="A0A5N4ANS8"/>
<proteinExistence type="predicted"/>
<evidence type="ECO:0000313" key="1">
    <source>
        <dbReference type="EMBL" id="KAB0798961.1"/>
    </source>
</evidence>
<reference evidence="1 2" key="1">
    <citation type="journal article" date="2018" name="Elife">
        <title>Firefly genomes illuminate parallel origins of bioluminescence in beetles.</title>
        <authorList>
            <person name="Fallon T.R."/>
            <person name="Lower S.E."/>
            <person name="Chang C.H."/>
            <person name="Bessho-Uehara M."/>
            <person name="Martin G.J."/>
            <person name="Bewick A.J."/>
            <person name="Behringer M."/>
            <person name="Debat H.J."/>
            <person name="Wong I."/>
            <person name="Day J.C."/>
            <person name="Suvorov A."/>
            <person name="Silva C.J."/>
            <person name="Stanger-Hall K.F."/>
            <person name="Hall D.W."/>
            <person name="Schmitz R.J."/>
            <person name="Nelson D.R."/>
            <person name="Lewis S.M."/>
            <person name="Shigenobu S."/>
            <person name="Bybee S.M."/>
            <person name="Larracuente A.M."/>
            <person name="Oba Y."/>
            <person name="Weng J.K."/>
        </authorList>
    </citation>
    <scope>NUCLEOTIDE SEQUENCE [LARGE SCALE GENOMIC DNA]</scope>
    <source>
        <strain evidence="1">1611_PpyrPB1</strain>
        <tissue evidence="1">Whole body</tissue>
    </source>
</reference>
<dbReference type="EMBL" id="VVIM01000005">
    <property type="protein sequence ID" value="KAB0798961.1"/>
    <property type="molecule type" value="Genomic_DNA"/>
</dbReference>
<accession>A0A5N4ANS8</accession>
<evidence type="ECO:0000313" key="2">
    <source>
        <dbReference type="Proteomes" id="UP000327044"/>
    </source>
</evidence>
<gene>
    <name evidence="1" type="ORF">PPYR_06841</name>
</gene>
<dbReference type="Proteomes" id="UP000327044">
    <property type="component" value="Unassembled WGS sequence"/>
</dbReference>
<protein>
    <submittedName>
        <fullName evidence="1">Uncharacterized protein</fullName>
    </submittedName>
</protein>